<sequence length="75" mass="8973">MKHLFRTPYRRNDGVVKLVSRLKVLITVQVLVRFFASLRMTVHIICCVCQREWWNLTIPTFTHLTNMEGIRELEN</sequence>
<dbReference type="EMBL" id="DTGZ01000144">
    <property type="protein sequence ID" value="HGV98177.1"/>
    <property type="molecule type" value="Genomic_DNA"/>
</dbReference>
<reference evidence="1" key="1">
    <citation type="journal article" date="2020" name="mSystems">
        <title>Genome- and Community-Level Interaction Insights into Carbon Utilization and Element Cycling Functions of Hydrothermarchaeota in Hydrothermal Sediment.</title>
        <authorList>
            <person name="Zhou Z."/>
            <person name="Liu Y."/>
            <person name="Xu W."/>
            <person name="Pan J."/>
            <person name="Luo Z.H."/>
            <person name="Li M."/>
        </authorList>
    </citation>
    <scope>NUCLEOTIDE SEQUENCE [LARGE SCALE GENOMIC DNA]</scope>
    <source>
        <strain evidence="1">SpSt-774</strain>
    </source>
</reference>
<comment type="caution">
    <text evidence="1">The sequence shown here is derived from an EMBL/GenBank/DDBJ whole genome shotgun (WGS) entry which is preliminary data.</text>
</comment>
<gene>
    <name evidence="1" type="ORF">ENV60_07770</name>
</gene>
<name>A0A7C4XLK8_UNCW3</name>
<protein>
    <submittedName>
        <fullName evidence="1">Uncharacterized protein</fullName>
    </submittedName>
</protein>
<accession>A0A7C4XLK8</accession>
<organism evidence="1">
    <name type="scientific">candidate division WOR-3 bacterium</name>
    <dbReference type="NCBI Taxonomy" id="2052148"/>
    <lineage>
        <taxon>Bacteria</taxon>
        <taxon>Bacteria division WOR-3</taxon>
    </lineage>
</organism>
<dbReference type="AlphaFoldDB" id="A0A7C4XLK8"/>
<evidence type="ECO:0000313" key="1">
    <source>
        <dbReference type="EMBL" id="HGV98177.1"/>
    </source>
</evidence>
<proteinExistence type="predicted"/>